<dbReference type="EMBL" id="BPWL01000008">
    <property type="protein sequence ID" value="GJJ13257.1"/>
    <property type="molecule type" value="Genomic_DNA"/>
</dbReference>
<dbReference type="Proteomes" id="UP001050691">
    <property type="component" value="Unassembled WGS sequence"/>
</dbReference>
<keyword evidence="3" id="KW-1185">Reference proteome</keyword>
<dbReference type="InterPro" id="IPR036273">
    <property type="entry name" value="CRAL/TRIO_N_dom_sf"/>
</dbReference>
<evidence type="ECO:0000313" key="2">
    <source>
        <dbReference type="EMBL" id="GJJ13257.1"/>
    </source>
</evidence>
<dbReference type="SUPFAM" id="SSF52087">
    <property type="entry name" value="CRAL/TRIO domain"/>
    <property type="match status" value="1"/>
</dbReference>
<reference evidence="2" key="1">
    <citation type="submission" date="2021-10" db="EMBL/GenBank/DDBJ databases">
        <title>De novo Genome Assembly of Clathrus columnatus (Basidiomycota, Fungi) Using Illumina and Nanopore Sequence Data.</title>
        <authorList>
            <person name="Ogiso-Tanaka E."/>
            <person name="Itagaki H."/>
            <person name="Hosoya T."/>
            <person name="Hosaka K."/>
        </authorList>
    </citation>
    <scope>NUCLEOTIDE SEQUENCE</scope>
    <source>
        <strain evidence="2">MO-923</strain>
    </source>
</reference>
<dbReference type="GO" id="GO:0008526">
    <property type="term" value="F:phosphatidylinositol transfer activity"/>
    <property type="evidence" value="ECO:0007669"/>
    <property type="project" value="TreeGrafter"/>
</dbReference>
<accession>A0AAV5AHW5</accession>
<dbReference type="SUPFAM" id="SSF46938">
    <property type="entry name" value="CRAL/TRIO N-terminal domain"/>
    <property type="match status" value="1"/>
</dbReference>
<protein>
    <recommendedName>
        <fullName evidence="1">CRAL-TRIO domain-containing protein</fullName>
    </recommendedName>
</protein>
<dbReference type="PROSITE" id="PS50191">
    <property type="entry name" value="CRAL_TRIO"/>
    <property type="match status" value="1"/>
</dbReference>
<sequence>MKTSHLLIEPGTESIIKPREYTQTQLEDIKILREYARSLQLPADDSYAPWEQRWLDWPDCCGRYMRAGKWKMDDAKRRIKATMEWRRAVRPDLIKPEDVRVESETGKMERAIEWMPPGQDSLVILVDYASCTLRTNPSIGTANKVLNILQQHYVERLGRAIVVNLPILLTFFYKGISPFLDPVTKEKMRFNPNLLELIPIDHLDAQFGGKYDYEFEPVTYWKELNEYV</sequence>
<gene>
    <name evidence="2" type="ORF">Clacol_007508</name>
</gene>
<proteinExistence type="predicted"/>
<feature type="domain" description="CRAL-TRIO" evidence="1">
    <location>
        <begin position="68"/>
        <end position="215"/>
    </location>
</feature>
<evidence type="ECO:0000313" key="3">
    <source>
        <dbReference type="Proteomes" id="UP001050691"/>
    </source>
</evidence>
<dbReference type="CDD" id="cd00170">
    <property type="entry name" value="SEC14"/>
    <property type="match status" value="1"/>
</dbReference>
<dbReference type="AlphaFoldDB" id="A0AAV5AHW5"/>
<dbReference type="InterPro" id="IPR001251">
    <property type="entry name" value="CRAL-TRIO_dom"/>
</dbReference>
<dbReference type="SMART" id="SM00516">
    <property type="entry name" value="SEC14"/>
    <property type="match status" value="1"/>
</dbReference>
<dbReference type="PANTHER" id="PTHR45824:SF29">
    <property type="entry name" value="GH16843P"/>
    <property type="match status" value="1"/>
</dbReference>
<dbReference type="InterPro" id="IPR036865">
    <property type="entry name" value="CRAL-TRIO_dom_sf"/>
</dbReference>
<organism evidence="2 3">
    <name type="scientific">Clathrus columnatus</name>
    <dbReference type="NCBI Taxonomy" id="1419009"/>
    <lineage>
        <taxon>Eukaryota</taxon>
        <taxon>Fungi</taxon>
        <taxon>Dikarya</taxon>
        <taxon>Basidiomycota</taxon>
        <taxon>Agaricomycotina</taxon>
        <taxon>Agaricomycetes</taxon>
        <taxon>Phallomycetidae</taxon>
        <taxon>Phallales</taxon>
        <taxon>Clathraceae</taxon>
        <taxon>Clathrus</taxon>
    </lineage>
</organism>
<dbReference type="Pfam" id="PF00650">
    <property type="entry name" value="CRAL_TRIO"/>
    <property type="match status" value="1"/>
</dbReference>
<comment type="caution">
    <text evidence="2">The sequence shown here is derived from an EMBL/GenBank/DDBJ whole genome shotgun (WGS) entry which is preliminary data.</text>
</comment>
<dbReference type="PANTHER" id="PTHR45824">
    <property type="entry name" value="GH16843P"/>
    <property type="match status" value="1"/>
</dbReference>
<evidence type="ECO:0000259" key="1">
    <source>
        <dbReference type="PROSITE" id="PS50191"/>
    </source>
</evidence>
<dbReference type="Gene3D" id="3.40.525.10">
    <property type="entry name" value="CRAL-TRIO lipid binding domain"/>
    <property type="match status" value="2"/>
</dbReference>
<dbReference type="InterPro" id="IPR052578">
    <property type="entry name" value="PI_Transfer_CRAL-TRIO"/>
</dbReference>
<name>A0AAV5AHW5_9AGAM</name>